<comment type="caution">
    <text evidence="2">The sequence shown here is derived from an EMBL/GenBank/DDBJ whole genome shotgun (WGS) entry which is preliminary data.</text>
</comment>
<proteinExistence type="predicted"/>
<organism evidence="2 3">
    <name type="scientific">Microdochium trichocladiopsis</name>
    <dbReference type="NCBI Taxonomy" id="1682393"/>
    <lineage>
        <taxon>Eukaryota</taxon>
        <taxon>Fungi</taxon>
        <taxon>Dikarya</taxon>
        <taxon>Ascomycota</taxon>
        <taxon>Pezizomycotina</taxon>
        <taxon>Sordariomycetes</taxon>
        <taxon>Xylariomycetidae</taxon>
        <taxon>Xylariales</taxon>
        <taxon>Microdochiaceae</taxon>
        <taxon>Microdochium</taxon>
    </lineage>
</organism>
<keyword evidence="1" id="KW-0732">Signal</keyword>
<sequence length="89" mass="10094">QQKLCGVGLVMLPFLFFKAECTPVQVRDEERDKLDILKRLKIEFVLLYCQVAEGNWGWSCSVMDLWTIDDSESDLGHISHASGHPLNTA</sequence>
<feature type="signal peptide" evidence="1">
    <location>
        <begin position="1"/>
        <end position="21"/>
    </location>
</feature>
<name>A0A9P8XSR7_9PEZI</name>
<feature type="chain" id="PRO_5040248533" evidence="1">
    <location>
        <begin position="22"/>
        <end position="89"/>
    </location>
</feature>
<dbReference type="GeneID" id="70185449"/>
<dbReference type="RefSeq" id="XP_046004878.1">
    <property type="nucleotide sequence ID" value="XM_046155903.1"/>
</dbReference>
<dbReference type="EMBL" id="JAGTJQ010000014">
    <property type="protein sequence ID" value="KAH7012613.1"/>
    <property type="molecule type" value="Genomic_DNA"/>
</dbReference>
<gene>
    <name evidence="2" type="ORF">B0I36DRAFT_339910</name>
</gene>
<dbReference type="Proteomes" id="UP000756346">
    <property type="component" value="Unassembled WGS sequence"/>
</dbReference>
<reference evidence="2" key="1">
    <citation type="journal article" date="2021" name="Nat. Commun.">
        <title>Genetic determinants of endophytism in the Arabidopsis root mycobiome.</title>
        <authorList>
            <person name="Mesny F."/>
            <person name="Miyauchi S."/>
            <person name="Thiergart T."/>
            <person name="Pickel B."/>
            <person name="Atanasova L."/>
            <person name="Karlsson M."/>
            <person name="Huettel B."/>
            <person name="Barry K.W."/>
            <person name="Haridas S."/>
            <person name="Chen C."/>
            <person name="Bauer D."/>
            <person name="Andreopoulos W."/>
            <person name="Pangilinan J."/>
            <person name="LaButti K."/>
            <person name="Riley R."/>
            <person name="Lipzen A."/>
            <person name="Clum A."/>
            <person name="Drula E."/>
            <person name="Henrissat B."/>
            <person name="Kohler A."/>
            <person name="Grigoriev I.V."/>
            <person name="Martin F.M."/>
            <person name="Hacquard S."/>
        </authorList>
    </citation>
    <scope>NUCLEOTIDE SEQUENCE</scope>
    <source>
        <strain evidence="2">MPI-CAGE-CH-0230</strain>
    </source>
</reference>
<evidence type="ECO:0000313" key="3">
    <source>
        <dbReference type="Proteomes" id="UP000756346"/>
    </source>
</evidence>
<dbReference type="AlphaFoldDB" id="A0A9P8XSR7"/>
<protein>
    <submittedName>
        <fullName evidence="2">Uncharacterized protein</fullName>
    </submittedName>
</protein>
<evidence type="ECO:0000313" key="2">
    <source>
        <dbReference type="EMBL" id="KAH7012613.1"/>
    </source>
</evidence>
<keyword evidence="3" id="KW-1185">Reference proteome</keyword>
<feature type="non-terminal residue" evidence="2">
    <location>
        <position position="1"/>
    </location>
</feature>
<evidence type="ECO:0000256" key="1">
    <source>
        <dbReference type="SAM" id="SignalP"/>
    </source>
</evidence>
<accession>A0A9P8XSR7</accession>